<comment type="subcellular location">
    <subcellularLocation>
        <location evidence="1">Cell membrane</location>
        <topology evidence="1">Multi-pass membrane protein</topology>
    </subcellularLocation>
</comment>
<evidence type="ECO:0000256" key="3">
    <source>
        <dbReference type="ARBA" id="ARBA00022475"/>
    </source>
</evidence>
<evidence type="ECO:0000256" key="2">
    <source>
        <dbReference type="ARBA" id="ARBA00006679"/>
    </source>
</evidence>
<dbReference type="PANTHER" id="PTHR33452">
    <property type="entry name" value="OXIDOREDUCTASE CATD-RELATED"/>
    <property type="match status" value="1"/>
</dbReference>
<dbReference type="EMBL" id="JAKZEU010000002">
    <property type="protein sequence ID" value="MCQ0969771.1"/>
    <property type="molecule type" value="Genomic_DNA"/>
</dbReference>
<keyword evidence="9" id="KW-1185">Reference proteome</keyword>
<comment type="similarity">
    <text evidence="2">Belongs to the DoxX family.</text>
</comment>
<evidence type="ECO:0000256" key="5">
    <source>
        <dbReference type="ARBA" id="ARBA00022989"/>
    </source>
</evidence>
<evidence type="ECO:0000256" key="1">
    <source>
        <dbReference type="ARBA" id="ARBA00004651"/>
    </source>
</evidence>
<evidence type="ECO:0000313" key="9">
    <source>
        <dbReference type="Proteomes" id="UP001203945"/>
    </source>
</evidence>
<feature type="transmembrane region" description="Helical" evidence="7">
    <location>
        <begin position="102"/>
        <end position="122"/>
    </location>
</feature>
<dbReference type="InterPro" id="IPR051907">
    <property type="entry name" value="DoxX-like_oxidoreductase"/>
</dbReference>
<protein>
    <submittedName>
        <fullName evidence="8">DoxX family protein</fullName>
    </submittedName>
</protein>
<organism evidence="8 9">
    <name type="scientific">Paracoccus albicereus</name>
    <dbReference type="NCBI Taxonomy" id="2922394"/>
    <lineage>
        <taxon>Bacteria</taxon>
        <taxon>Pseudomonadati</taxon>
        <taxon>Pseudomonadota</taxon>
        <taxon>Alphaproteobacteria</taxon>
        <taxon>Rhodobacterales</taxon>
        <taxon>Paracoccaceae</taxon>
        <taxon>Paracoccus</taxon>
    </lineage>
</organism>
<accession>A0ABT1MQH6</accession>
<evidence type="ECO:0000256" key="6">
    <source>
        <dbReference type="ARBA" id="ARBA00023136"/>
    </source>
</evidence>
<feature type="transmembrane region" description="Helical" evidence="7">
    <location>
        <begin position="71"/>
        <end position="96"/>
    </location>
</feature>
<keyword evidence="4 7" id="KW-0812">Transmembrane</keyword>
<dbReference type="InterPro" id="IPR032808">
    <property type="entry name" value="DoxX"/>
</dbReference>
<gene>
    <name evidence="8" type="ORF">MLD63_04930</name>
</gene>
<proteinExistence type="inferred from homology"/>
<dbReference type="Pfam" id="PF07681">
    <property type="entry name" value="DoxX"/>
    <property type="match status" value="1"/>
</dbReference>
<name>A0ABT1MQH6_9RHOB</name>
<sequence>MTFLSPYAPQLRSVLRIMAGLLFLQHGTTKYLSLPVGPMNGVPMFSMGGIAGLIELIGGALLVIGLFTRPVAFLCSGLMAAAYFIAHAPGGFFPLLNGGELAALYCFVFLYLAAAGPGPWSVDAARGKETAYTA</sequence>
<evidence type="ECO:0000256" key="4">
    <source>
        <dbReference type="ARBA" id="ARBA00022692"/>
    </source>
</evidence>
<evidence type="ECO:0000256" key="7">
    <source>
        <dbReference type="SAM" id="Phobius"/>
    </source>
</evidence>
<keyword evidence="6 7" id="KW-0472">Membrane</keyword>
<keyword evidence="5 7" id="KW-1133">Transmembrane helix</keyword>
<dbReference type="Proteomes" id="UP001203945">
    <property type="component" value="Unassembled WGS sequence"/>
</dbReference>
<reference evidence="8 9" key="1">
    <citation type="submission" date="2022-03" db="EMBL/GenBank/DDBJ databases">
        <authorList>
            <person name="He Y."/>
        </authorList>
    </citation>
    <scope>NUCLEOTIDE SEQUENCE [LARGE SCALE GENOMIC DNA]</scope>
    <source>
        <strain evidence="8 9">TK19116</strain>
    </source>
</reference>
<evidence type="ECO:0000313" key="8">
    <source>
        <dbReference type="EMBL" id="MCQ0969771.1"/>
    </source>
</evidence>
<dbReference type="RefSeq" id="WP_255328787.1">
    <property type="nucleotide sequence ID" value="NZ_JAKZEU010000002.1"/>
</dbReference>
<keyword evidence="3" id="KW-1003">Cell membrane</keyword>
<comment type="caution">
    <text evidence="8">The sequence shown here is derived from an EMBL/GenBank/DDBJ whole genome shotgun (WGS) entry which is preliminary data.</text>
</comment>
<feature type="transmembrane region" description="Helical" evidence="7">
    <location>
        <begin position="44"/>
        <end position="64"/>
    </location>
</feature>
<dbReference type="PANTHER" id="PTHR33452:SF4">
    <property type="entry name" value="BLL4328 PROTEIN"/>
    <property type="match status" value="1"/>
</dbReference>